<accession>A0ABS4KCU1</accession>
<dbReference type="EMBL" id="JAGGLJ010000004">
    <property type="protein sequence ID" value="MBP2025086.1"/>
    <property type="molecule type" value="Genomic_DNA"/>
</dbReference>
<keyword evidence="2" id="KW-1185">Reference proteome</keyword>
<sequence length="117" mass="13823">MNRRVLIVLLLVVSSLAIFIYQFKYSKSTKISENLKDFSKMESFLSSEVDEKDLNKIGRKENDYSFTVVNKEDVHNFQKLGNVSMVDKNSDLINSFILFKDNEKYLVYMRKIYMIID</sequence>
<dbReference type="RefSeq" id="WP_210060389.1">
    <property type="nucleotide sequence ID" value="NZ_JAGGLJ010000004.1"/>
</dbReference>
<comment type="caution">
    <text evidence="1">The sequence shown here is derived from an EMBL/GenBank/DDBJ whole genome shotgun (WGS) entry which is preliminary data.</text>
</comment>
<proteinExistence type="predicted"/>
<evidence type="ECO:0000313" key="2">
    <source>
        <dbReference type="Proteomes" id="UP001519306"/>
    </source>
</evidence>
<name>A0ABS4KCU1_9FIRM</name>
<protein>
    <recommendedName>
        <fullName evidence="3">Lipoprotein</fullName>
    </recommendedName>
</protein>
<organism evidence="1 2">
    <name type="scientific">Peptoniphilus stercorisuis</name>
    <dbReference type="NCBI Taxonomy" id="1436965"/>
    <lineage>
        <taxon>Bacteria</taxon>
        <taxon>Bacillati</taxon>
        <taxon>Bacillota</taxon>
        <taxon>Tissierellia</taxon>
        <taxon>Tissierellales</taxon>
        <taxon>Peptoniphilaceae</taxon>
        <taxon>Peptoniphilus</taxon>
    </lineage>
</organism>
<reference evidence="1 2" key="1">
    <citation type="submission" date="2021-03" db="EMBL/GenBank/DDBJ databases">
        <title>Genomic Encyclopedia of Type Strains, Phase IV (KMG-IV): sequencing the most valuable type-strain genomes for metagenomic binning, comparative biology and taxonomic classification.</title>
        <authorList>
            <person name="Goeker M."/>
        </authorList>
    </citation>
    <scope>NUCLEOTIDE SEQUENCE [LARGE SCALE GENOMIC DNA]</scope>
    <source>
        <strain evidence="1 2">DSM 27563</strain>
    </source>
</reference>
<gene>
    <name evidence="1" type="ORF">J2Z71_000611</name>
</gene>
<dbReference type="Proteomes" id="UP001519306">
    <property type="component" value="Unassembled WGS sequence"/>
</dbReference>
<evidence type="ECO:0000313" key="1">
    <source>
        <dbReference type="EMBL" id="MBP2025086.1"/>
    </source>
</evidence>
<evidence type="ECO:0008006" key="3">
    <source>
        <dbReference type="Google" id="ProtNLM"/>
    </source>
</evidence>